<gene>
    <name evidence="1" type="ORF">RS75_17810</name>
</gene>
<reference evidence="1 2" key="1">
    <citation type="submission" date="2015-03" db="EMBL/GenBank/DDBJ databases">
        <title>Draft Genome Sequences of Agrobacterium nepotum Strain 39/7T (= CFBP 7436T = LMG 26435T) and Agrobacterium sp. Strain KFB 330 (= CFBP 8308 = LMG 28674).</title>
        <authorList>
            <person name="Kuzmanovic N."/>
            <person name="Pulawska J."/>
            <person name="Obradovic A."/>
        </authorList>
    </citation>
    <scope>NUCLEOTIDE SEQUENCE [LARGE SCALE GENOMIC DNA]</scope>
    <source>
        <strain evidence="1 2">39/7</strain>
    </source>
</reference>
<organism evidence="1 2">
    <name type="scientific">Rhizobium nepotum 39/7</name>
    <dbReference type="NCBI Taxonomy" id="1368418"/>
    <lineage>
        <taxon>Bacteria</taxon>
        <taxon>Pseudomonadati</taxon>
        <taxon>Pseudomonadota</taxon>
        <taxon>Alphaproteobacteria</taxon>
        <taxon>Hyphomicrobiales</taxon>
        <taxon>Rhizobiaceae</taxon>
        <taxon>Rhizobium/Agrobacterium group</taxon>
        <taxon>Rhizobium</taxon>
    </lineage>
</organism>
<name>A0ABR5CNU8_9HYPH</name>
<dbReference type="RefSeq" id="WP_045022669.1">
    <property type="nucleotide sequence ID" value="NZ_JWJH01000017.1"/>
</dbReference>
<evidence type="ECO:0000313" key="2">
    <source>
        <dbReference type="Proteomes" id="UP000052068"/>
    </source>
</evidence>
<proteinExistence type="predicted"/>
<sequence>MWTNINRFVTAGLVALTVAGTTIATTSQAEARNNFGRGLAAGIAGTIVGGALIAGARSPGYAYGPPAYAYGPPPAYAYGPPVYAQPVYGPRVVYEPVYPRCHMAWRQDGWGDMYRTRVCY</sequence>
<dbReference type="Proteomes" id="UP000052068">
    <property type="component" value="Unassembled WGS sequence"/>
</dbReference>
<protein>
    <submittedName>
        <fullName evidence="1">Uncharacterized protein</fullName>
    </submittedName>
</protein>
<evidence type="ECO:0000313" key="1">
    <source>
        <dbReference type="EMBL" id="KJF66434.1"/>
    </source>
</evidence>
<comment type="caution">
    <text evidence="1">The sequence shown here is derived from an EMBL/GenBank/DDBJ whole genome shotgun (WGS) entry which is preliminary data.</text>
</comment>
<dbReference type="EMBL" id="JWJH01000017">
    <property type="protein sequence ID" value="KJF66434.1"/>
    <property type="molecule type" value="Genomic_DNA"/>
</dbReference>
<accession>A0ABR5CNU8</accession>
<keyword evidence="2" id="KW-1185">Reference proteome</keyword>